<organism evidence="1">
    <name type="scientific">marine sediment metagenome</name>
    <dbReference type="NCBI Taxonomy" id="412755"/>
    <lineage>
        <taxon>unclassified sequences</taxon>
        <taxon>metagenomes</taxon>
        <taxon>ecological metagenomes</taxon>
    </lineage>
</organism>
<evidence type="ECO:0000313" key="1">
    <source>
        <dbReference type="EMBL" id="KKM44178.1"/>
    </source>
</evidence>
<protein>
    <submittedName>
        <fullName evidence="1">Uncharacterized protein</fullName>
    </submittedName>
</protein>
<dbReference type="EMBL" id="LAZR01012078">
    <property type="protein sequence ID" value="KKM44178.1"/>
    <property type="molecule type" value="Genomic_DNA"/>
</dbReference>
<dbReference type="SUPFAM" id="SSF52540">
    <property type="entry name" value="P-loop containing nucleoside triphosphate hydrolases"/>
    <property type="match status" value="1"/>
</dbReference>
<name>A0A0F9J8A3_9ZZZZ</name>
<dbReference type="Gene3D" id="3.40.50.300">
    <property type="entry name" value="P-loop containing nucleotide triphosphate hydrolases"/>
    <property type="match status" value="1"/>
</dbReference>
<accession>A0A0F9J8A3</accession>
<reference evidence="1" key="1">
    <citation type="journal article" date="2015" name="Nature">
        <title>Complex archaea that bridge the gap between prokaryotes and eukaryotes.</title>
        <authorList>
            <person name="Spang A."/>
            <person name="Saw J.H."/>
            <person name="Jorgensen S.L."/>
            <person name="Zaremba-Niedzwiedzka K."/>
            <person name="Martijn J."/>
            <person name="Lind A.E."/>
            <person name="van Eijk R."/>
            <person name="Schleper C."/>
            <person name="Guy L."/>
            <person name="Ettema T.J."/>
        </authorList>
    </citation>
    <scope>NUCLEOTIDE SEQUENCE</scope>
</reference>
<proteinExistence type="predicted"/>
<gene>
    <name evidence="1" type="ORF">LCGC14_1561960</name>
</gene>
<sequence>MVESETDKTYKQVHQDLDSFLQFADGSTFTVGFLDKEFNYRSRDAKRYRWQVLEEYVKKGLTERKGIGKYRLVDGEAEEVDWQSADVADVINVNWPMQIEKYVKTYHKSINIIAGAPGSGKTAFLQHFVLKNMDNPMGVTLFNNDMSPEEIKERIINAGVYVPEPAKFKVFERASDFGDVILPDGINVIDYLDLNSDLYKIGDEIEAIYRKLNRGMALIGIQKKPGQDIGLGGIFSWKRSKLYMSLDTVNDGSQKYNKLKIVKARGRTNPQLNPTGIEFKFKLIKGIKFLVTEEG</sequence>
<comment type="caution">
    <text evidence="1">The sequence shown here is derived from an EMBL/GenBank/DDBJ whole genome shotgun (WGS) entry which is preliminary data.</text>
</comment>
<dbReference type="AlphaFoldDB" id="A0A0F9J8A3"/>
<dbReference type="InterPro" id="IPR027417">
    <property type="entry name" value="P-loop_NTPase"/>
</dbReference>